<name>A0A9P8BU48_9FUNG</name>
<comment type="caution">
    <text evidence="6">The sequence shown here is derived from an EMBL/GenBank/DDBJ whole genome shotgun (WGS) entry which is preliminary data.</text>
</comment>
<evidence type="ECO:0000313" key="7">
    <source>
        <dbReference type="Proteomes" id="UP000707451"/>
    </source>
</evidence>
<keyword evidence="2 4" id="KW-0689">Ribosomal protein</keyword>
<comment type="similarity">
    <text evidence="1 4">Belongs to the eukaryotic ribosomal protein eL27 family.</text>
</comment>
<feature type="compositionally biased region" description="Low complexity" evidence="5">
    <location>
        <begin position="170"/>
        <end position="181"/>
    </location>
</feature>
<evidence type="ECO:0000256" key="5">
    <source>
        <dbReference type="SAM" id="MobiDB-lite"/>
    </source>
</evidence>
<gene>
    <name evidence="6" type="ORF">KI688_011489</name>
</gene>
<dbReference type="InterPro" id="IPR038655">
    <property type="entry name" value="Ribosomal_eL27_sf"/>
</dbReference>
<dbReference type="Proteomes" id="UP000707451">
    <property type="component" value="Unassembled WGS sequence"/>
</dbReference>
<accession>A0A9P8BU48</accession>
<proteinExistence type="inferred from homology"/>
<dbReference type="FunFam" id="2.30.30.770:FF:000001">
    <property type="entry name" value="60S ribosomal protein L27"/>
    <property type="match status" value="1"/>
</dbReference>
<dbReference type="AlphaFoldDB" id="A0A9P8BU48"/>
<dbReference type="EMBL" id="JAHRHY010000007">
    <property type="protein sequence ID" value="KAG9067898.1"/>
    <property type="molecule type" value="Genomic_DNA"/>
</dbReference>
<dbReference type="PANTHER" id="PTHR10497">
    <property type="entry name" value="60S RIBOSOMAL PROTEIN L27"/>
    <property type="match status" value="1"/>
</dbReference>
<evidence type="ECO:0000256" key="2">
    <source>
        <dbReference type="ARBA" id="ARBA00022980"/>
    </source>
</evidence>
<keyword evidence="3 4" id="KW-0687">Ribonucleoprotein</keyword>
<evidence type="ECO:0000256" key="4">
    <source>
        <dbReference type="RuleBase" id="RU000575"/>
    </source>
</evidence>
<dbReference type="Pfam" id="PF01777">
    <property type="entry name" value="Ribosomal_L27e"/>
    <property type="match status" value="1"/>
</dbReference>
<dbReference type="OrthoDB" id="2365484at2759"/>
<dbReference type="PROSITE" id="PS01107">
    <property type="entry name" value="RIBOSOMAL_L27E"/>
    <property type="match status" value="1"/>
</dbReference>
<dbReference type="CDD" id="cd06090">
    <property type="entry name" value="KOW_RPL27"/>
    <property type="match status" value="1"/>
</dbReference>
<dbReference type="InterPro" id="IPR001141">
    <property type="entry name" value="Ribosomal_eL27"/>
</dbReference>
<sequence>MDSPSASANNDSIKPSYFDIAKPISIPNNTLGRINTDVCSMLANEDMDESALPEFLQSFQDAGISDARLRQFTWLHPKNYSSDGSLSDDYILSPYGTSVSSPRGDEWEIIDSGPRKSIDELWDEVFEYKERIKILERAHQQEQENTSLQAQLDACNDYVVRDDDNDESQTPTSASSTPTTAGIGGMGAMTQVDKTVVYASRKGVRTGHGGAARSLLQLALGVVVILNGRYAGKKAVVICHAPNTGSKERGYGHAIVAGVERYPLKITKNMGKKRIAKRSKVKPFIKVINYNHMMPTRYGLELENLKSVLTVDSFKEPTQREEAKKAIKKLFEERYNSGKNKWFFSKLRF</sequence>
<dbReference type="InterPro" id="IPR018262">
    <property type="entry name" value="Ribosomal_eL27_CS"/>
</dbReference>
<organism evidence="6 7">
    <name type="scientific">Linnemannia hyalina</name>
    <dbReference type="NCBI Taxonomy" id="64524"/>
    <lineage>
        <taxon>Eukaryota</taxon>
        <taxon>Fungi</taxon>
        <taxon>Fungi incertae sedis</taxon>
        <taxon>Mucoromycota</taxon>
        <taxon>Mortierellomycotina</taxon>
        <taxon>Mortierellomycetes</taxon>
        <taxon>Mortierellales</taxon>
        <taxon>Mortierellaceae</taxon>
        <taxon>Linnemannia</taxon>
    </lineage>
</organism>
<dbReference type="InterPro" id="IPR041991">
    <property type="entry name" value="Ribosomal_eL27_KOW"/>
</dbReference>
<dbReference type="InterPro" id="IPR008991">
    <property type="entry name" value="Translation_prot_SH3-like_sf"/>
</dbReference>
<feature type="region of interest" description="Disordered" evidence="5">
    <location>
        <begin position="161"/>
        <end position="186"/>
    </location>
</feature>
<evidence type="ECO:0000256" key="3">
    <source>
        <dbReference type="ARBA" id="ARBA00023274"/>
    </source>
</evidence>
<dbReference type="GO" id="GO:0006412">
    <property type="term" value="P:translation"/>
    <property type="evidence" value="ECO:0007669"/>
    <property type="project" value="InterPro"/>
</dbReference>
<reference evidence="6" key="1">
    <citation type="submission" date="2021-06" db="EMBL/GenBank/DDBJ databases">
        <title>Genome Sequence of Mortierella hyaline Strain SCG-10, a Cold-Adapted, Nitrate-Reducing Fungus Isolated from Soil in Minnesota, USA.</title>
        <authorList>
            <person name="Aldossari N."/>
        </authorList>
    </citation>
    <scope>NUCLEOTIDE SEQUENCE</scope>
    <source>
        <strain evidence="6">SCG-10</strain>
    </source>
</reference>
<protein>
    <recommendedName>
        <fullName evidence="4">60S ribosomal protein L27</fullName>
    </recommendedName>
</protein>
<evidence type="ECO:0000313" key="6">
    <source>
        <dbReference type="EMBL" id="KAG9067898.1"/>
    </source>
</evidence>
<dbReference type="GO" id="GO:0003735">
    <property type="term" value="F:structural constituent of ribosome"/>
    <property type="evidence" value="ECO:0007669"/>
    <property type="project" value="InterPro"/>
</dbReference>
<dbReference type="Gene3D" id="2.30.30.770">
    <property type="match status" value="1"/>
</dbReference>
<dbReference type="GO" id="GO:0005840">
    <property type="term" value="C:ribosome"/>
    <property type="evidence" value="ECO:0007669"/>
    <property type="project" value="UniProtKB-KW"/>
</dbReference>
<keyword evidence="7" id="KW-1185">Reference proteome</keyword>
<dbReference type="SUPFAM" id="SSF50104">
    <property type="entry name" value="Translation proteins SH3-like domain"/>
    <property type="match status" value="1"/>
</dbReference>
<dbReference type="GO" id="GO:1990904">
    <property type="term" value="C:ribonucleoprotein complex"/>
    <property type="evidence" value="ECO:0007669"/>
    <property type="project" value="UniProtKB-KW"/>
</dbReference>
<evidence type="ECO:0000256" key="1">
    <source>
        <dbReference type="ARBA" id="ARBA00009124"/>
    </source>
</evidence>